<organism evidence="14 15">
    <name type="scientific">Draconibacterium aestuarii</name>
    <dbReference type="NCBI Taxonomy" id="2998507"/>
    <lineage>
        <taxon>Bacteria</taxon>
        <taxon>Pseudomonadati</taxon>
        <taxon>Bacteroidota</taxon>
        <taxon>Bacteroidia</taxon>
        <taxon>Marinilabiliales</taxon>
        <taxon>Prolixibacteraceae</taxon>
        <taxon>Draconibacterium</taxon>
    </lineage>
</organism>
<dbReference type="InterPro" id="IPR040690">
    <property type="entry name" value="FtsX_ECD"/>
</dbReference>
<evidence type="ECO:0000256" key="3">
    <source>
        <dbReference type="ARBA" id="ARBA00021907"/>
    </source>
</evidence>
<proteinExistence type="inferred from homology"/>
<keyword evidence="8 10" id="KW-0472">Membrane</keyword>
<keyword evidence="5 10" id="KW-0132">Cell division</keyword>
<gene>
    <name evidence="14" type="ORF">OU798_08935</name>
</gene>
<dbReference type="PANTHER" id="PTHR47755">
    <property type="entry name" value="CELL DIVISION PROTEIN FTSX"/>
    <property type="match status" value="1"/>
</dbReference>
<feature type="transmembrane region" description="Helical" evidence="11">
    <location>
        <begin position="17"/>
        <end position="39"/>
    </location>
</feature>
<feature type="domain" description="ABC3 transporter permease C-terminal" evidence="12">
    <location>
        <begin position="169"/>
        <end position="285"/>
    </location>
</feature>
<dbReference type="GO" id="GO:0051301">
    <property type="term" value="P:cell division"/>
    <property type="evidence" value="ECO:0007669"/>
    <property type="project" value="UniProtKB-KW"/>
</dbReference>
<dbReference type="InterPro" id="IPR004513">
    <property type="entry name" value="FtsX"/>
</dbReference>
<comment type="subcellular location">
    <subcellularLocation>
        <location evidence="1">Cell membrane</location>
        <topology evidence="1">Multi-pass membrane protein</topology>
    </subcellularLocation>
</comment>
<dbReference type="PIRSF" id="PIRSF003097">
    <property type="entry name" value="FtsX"/>
    <property type="match status" value="1"/>
</dbReference>
<dbReference type="Proteomes" id="UP001145087">
    <property type="component" value="Unassembled WGS sequence"/>
</dbReference>
<dbReference type="PANTHER" id="PTHR47755:SF1">
    <property type="entry name" value="CELL DIVISION PROTEIN FTSX"/>
    <property type="match status" value="1"/>
</dbReference>
<dbReference type="EMBL" id="JAPOHD010000017">
    <property type="protein sequence ID" value="MCY1720463.1"/>
    <property type="molecule type" value="Genomic_DNA"/>
</dbReference>
<accession>A0A9X3J5J6</accession>
<evidence type="ECO:0000313" key="15">
    <source>
        <dbReference type="Proteomes" id="UP001145087"/>
    </source>
</evidence>
<evidence type="ECO:0000259" key="12">
    <source>
        <dbReference type="Pfam" id="PF02687"/>
    </source>
</evidence>
<sequence length="292" mass="33617">MTTSKPTRLKKRFLNSWITSLISISLVLILLGILSLILINSRQLSDYVREKIGFTLLLKDDLKEVEIIRLQKVLTASDYVKSARFIDKETAAKELAKELGEDFIGFLGYNPLFASLDVKLYAPYTTTEKLQALEQQFLSYPQVSEVYYQRDLVSLINKNVRKISILLVTISALLTFIFFGLINNTIRILIYSQRFTINTMQMVGASKNFIRLPFLRRSLFLGAYGAVIANIILVTVIYIYQKEHYGLINNNDLTTTFFVVAIVFALGFIISFLSTWFAINKFLRLKFDELFY</sequence>
<evidence type="ECO:0000256" key="6">
    <source>
        <dbReference type="ARBA" id="ARBA00022692"/>
    </source>
</evidence>
<comment type="similarity">
    <text evidence="2 10">Belongs to the ABC-4 integral membrane protein family. FtsX subfamily.</text>
</comment>
<keyword evidence="9 10" id="KW-0131">Cell cycle</keyword>
<feature type="domain" description="FtsX extracellular" evidence="13">
    <location>
        <begin position="55"/>
        <end position="146"/>
    </location>
</feature>
<dbReference type="Pfam" id="PF02687">
    <property type="entry name" value="FtsX"/>
    <property type="match status" value="1"/>
</dbReference>
<keyword evidence="7 11" id="KW-1133">Transmembrane helix</keyword>
<evidence type="ECO:0000256" key="11">
    <source>
        <dbReference type="SAM" id="Phobius"/>
    </source>
</evidence>
<comment type="caution">
    <text evidence="14">The sequence shown here is derived from an EMBL/GenBank/DDBJ whole genome shotgun (WGS) entry which is preliminary data.</text>
</comment>
<evidence type="ECO:0000256" key="1">
    <source>
        <dbReference type="ARBA" id="ARBA00004651"/>
    </source>
</evidence>
<evidence type="ECO:0000256" key="2">
    <source>
        <dbReference type="ARBA" id="ARBA00007379"/>
    </source>
</evidence>
<dbReference type="GO" id="GO:0005886">
    <property type="term" value="C:plasma membrane"/>
    <property type="evidence" value="ECO:0007669"/>
    <property type="project" value="UniProtKB-SubCell"/>
</dbReference>
<dbReference type="InterPro" id="IPR003838">
    <property type="entry name" value="ABC3_permease_C"/>
</dbReference>
<evidence type="ECO:0000256" key="9">
    <source>
        <dbReference type="ARBA" id="ARBA00023306"/>
    </source>
</evidence>
<evidence type="ECO:0000256" key="10">
    <source>
        <dbReference type="PIRNR" id="PIRNR003097"/>
    </source>
</evidence>
<evidence type="ECO:0000313" key="14">
    <source>
        <dbReference type="EMBL" id="MCY1720463.1"/>
    </source>
</evidence>
<dbReference type="RefSeq" id="WP_343332796.1">
    <property type="nucleotide sequence ID" value="NZ_JAPOHD010000017.1"/>
</dbReference>
<dbReference type="Gene3D" id="3.30.70.3040">
    <property type="match status" value="1"/>
</dbReference>
<protein>
    <recommendedName>
        <fullName evidence="3 10">Cell division protein FtsX</fullName>
    </recommendedName>
</protein>
<dbReference type="Pfam" id="PF18075">
    <property type="entry name" value="FtsX_ECD"/>
    <property type="match status" value="1"/>
</dbReference>
<name>A0A9X3J5J6_9BACT</name>
<keyword evidence="4 10" id="KW-1003">Cell membrane</keyword>
<evidence type="ECO:0000256" key="4">
    <source>
        <dbReference type="ARBA" id="ARBA00022475"/>
    </source>
</evidence>
<keyword evidence="15" id="KW-1185">Reference proteome</keyword>
<feature type="transmembrane region" description="Helical" evidence="11">
    <location>
        <begin position="163"/>
        <end position="182"/>
    </location>
</feature>
<dbReference type="AlphaFoldDB" id="A0A9X3J5J6"/>
<evidence type="ECO:0000256" key="8">
    <source>
        <dbReference type="ARBA" id="ARBA00023136"/>
    </source>
</evidence>
<feature type="transmembrane region" description="Helical" evidence="11">
    <location>
        <begin position="218"/>
        <end position="241"/>
    </location>
</feature>
<feature type="transmembrane region" description="Helical" evidence="11">
    <location>
        <begin position="253"/>
        <end position="279"/>
    </location>
</feature>
<reference evidence="14" key="1">
    <citation type="submission" date="2022-11" db="EMBL/GenBank/DDBJ databases">
        <title>Marilongibacter aestuarii gen. nov., sp. nov., isolated from tidal flat sediment.</title>
        <authorList>
            <person name="Jiayan W."/>
        </authorList>
    </citation>
    <scope>NUCLEOTIDE SEQUENCE</scope>
    <source>
        <strain evidence="14">Z1-6</strain>
    </source>
</reference>
<evidence type="ECO:0000256" key="7">
    <source>
        <dbReference type="ARBA" id="ARBA00022989"/>
    </source>
</evidence>
<evidence type="ECO:0000259" key="13">
    <source>
        <dbReference type="Pfam" id="PF18075"/>
    </source>
</evidence>
<evidence type="ECO:0000256" key="5">
    <source>
        <dbReference type="ARBA" id="ARBA00022618"/>
    </source>
</evidence>
<keyword evidence="6 11" id="KW-0812">Transmembrane</keyword>